<organism evidence="1 2">
    <name type="scientific">Ambispora leptoticha</name>
    <dbReference type="NCBI Taxonomy" id="144679"/>
    <lineage>
        <taxon>Eukaryota</taxon>
        <taxon>Fungi</taxon>
        <taxon>Fungi incertae sedis</taxon>
        <taxon>Mucoromycota</taxon>
        <taxon>Glomeromycotina</taxon>
        <taxon>Glomeromycetes</taxon>
        <taxon>Archaeosporales</taxon>
        <taxon>Ambisporaceae</taxon>
        <taxon>Ambispora</taxon>
    </lineage>
</organism>
<keyword evidence="2" id="KW-1185">Reference proteome</keyword>
<dbReference type="SUPFAM" id="SSF52047">
    <property type="entry name" value="RNI-like"/>
    <property type="match status" value="1"/>
</dbReference>
<dbReference type="EMBL" id="CAJVPS010000072">
    <property type="protein sequence ID" value="CAG8448096.1"/>
    <property type="molecule type" value="Genomic_DNA"/>
</dbReference>
<gene>
    <name evidence="1" type="ORF">ALEPTO_LOCUS822</name>
</gene>
<dbReference type="OrthoDB" id="2382875at2759"/>
<dbReference type="InterPro" id="IPR032675">
    <property type="entry name" value="LRR_dom_sf"/>
</dbReference>
<reference evidence="1" key="1">
    <citation type="submission" date="2021-06" db="EMBL/GenBank/DDBJ databases">
        <authorList>
            <person name="Kallberg Y."/>
            <person name="Tangrot J."/>
            <person name="Rosling A."/>
        </authorList>
    </citation>
    <scope>NUCLEOTIDE SEQUENCE</scope>
    <source>
        <strain evidence="1">FL130A</strain>
    </source>
</reference>
<comment type="caution">
    <text evidence="1">The sequence shown here is derived from an EMBL/GenBank/DDBJ whole genome shotgun (WGS) entry which is preliminary data.</text>
</comment>
<dbReference type="Gene3D" id="3.80.10.10">
    <property type="entry name" value="Ribonuclease Inhibitor"/>
    <property type="match status" value="1"/>
</dbReference>
<accession>A0A9N8VEZ2</accession>
<dbReference type="AlphaFoldDB" id="A0A9N8VEZ2"/>
<dbReference type="Proteomes" id="UP000789508">
    <property type="component" value="Unassembled WGS sequence"/>
</dbReference>
<evidence type="ECO:0000313" key="1">
    <source>
        <dbReference type="EMBL" id="CAG8448096.1"/>
    </source>
</evidence>
<protein>
    <submittedName>
        <fullName evidence="1">6837_t:CDS:1</fullName>
    </submittedName>
</protein>
<evidence type="ECO:0000313" key="2">
    <source>
        <dbReference type="Proteomes" id="UP000789508"/>
    </source>
</evidence>
<proteinExistence type="predicted"/>
<sequence>MPPPLSKYLPTECLEAIFSEIDPNDYCTLHSIILVNRKWCESGIQMLWRKPLNCNTIPIERLMKILPSYLAFVDQHDVDNKPLFNYPAFLRELNYNVLYKLVEAWIQANEPTKEDCLDIDGTEFFTGNTFEERRFQIANEICKVVILSQGGLDYFNVNLYPSFEKTTGHVWFEKCARAATSEIPSFLAASNCFADLETLVCNDFFNTNHFFIRLSQYAHSIQDLTISINCRYSLAIRDTRLSPFDMPLSNKNIEFIHLINAQRKLKKLKIENGNFVDISEELSLIFNNHLTKSLEKLEINGGMLSEDSALEGLLKCKNLEQLSFENFTITPGNLNSLAMTIFPKLNSIRFINIDRNWNQDPRNVTIHTNLVALIGNSNERLTSIFIYIKTSYCLNLLTKIAENCPNLVNFGTYLMNDQNAEDLLILLKTCRKLKSLKIPKSLELVYANAEDDAFQDSRLFQLYKYFPKIAENLPACFENLNVAYWAILGKYFRGFLDKAPAGLTALTWAGEARAVNKHENLLKQYAKKNGKRVKYFRINKLYSCDYAQITAELE</sequence>
<name>A0A9N8VEZ2_9GLOM</name>